<feature type="compositionally biased region" description="Basic and acidic residues" evidence="1">
    <location>
        <begin position="46"/>
        <end position="58"/>
    </location>
</feature>
<reference evidence="2" key="2">
    <citation type="submission" date="2013-05" db="EMBL/GenBank/DDBJ databases">
        <authorList>
            <person name="Carter J.-M."/>
            <person name="Baker S.C."/>
            <person name="Pink R."/>
            <person name="Carter D.R.F."/>
            <person name="Collins A."/>
            <person name="Tomlin J."/>
            <person name="Gibbs M."/>
            <person name="Breuker C.J."/>
        </authorList>
    </citation>
    <scope>NUCLEOTIDE SEQUENCE</scope>
    <source>
        <tissue evidence="2">Ovary</tissue>
    </source>
</reference>
<feature type="compositionally biased region" description="Polar residues" evidence="1">
    <location>
        <begin position="17"/>
        <end position="28"/>
    </location>
</feature>
<protein>
    <submittedName>
        <fullName evidence="2">Uncharacterized protein</fullName>
    </submittedName>
</protein>
<reference evidence="2" key="1">
    <citation type="journal article" date="2013" name="BMC Genomics">
        <title>Unscrambling butterfly oogenesis.</title>
        <authorList>
            <person name="Carter J.M."/>
            <person name="Baker S.C."/>
            <person name="Pink R."/>
            <person name="Carter D.R."/>
            <person name="Collins A."/>
            <person name="Tomlin J."/>
            <person name="Gibbs M."/>
            <person name="Breuker C.J."/>
        </authorList>
    </citation>
    <scope>NUCLEOTIDE SEQUENCE</scope>
    <source>
        <tissue evidence="2">Ovary</tissue>
    </source>
</reference>
<dbReference type="EMBL" id="GAIX01003067">
    <property type="protein sequence ID" value="JAA89493.1"/>
    <property type="molecule type" value="Transcribed_RNA"/>
</dbReference>
<feature type="region of interest" description="Disordered" evidence="1">
    <location>
        <begin position="1"/>
        <end position="68"/>
    </location>
</feature>
<dbReference type="AlphaFoldDB" id="S4PI67"/>
<proteinExistence type="predicted"/>
<feature type="non-terminal residue" evidence="2">
    <location>
        <position position="68"/>
    </location>
</feature>
<sequence>PKLVKTMTQHLRRLSVDESTSQNNSLPSTVVPWRAKRQNSNTQNEQKGDSTKSKRNWHDSGTLMLACS</sequence>
<accession>S4PI67</accession>
<evidence type="ECO:0000256" key="1">
    <source>
        <dbReference type="SAM" id="MobiDB-lite"/>
    </source>
</evidence>
<organism evidence="2">
    <name type="scientific">Pararge aegeria</name>
    <name type="common">speckled wood butterfly</name>
    <dbReference type="NCBI Taxonomy" id="116150"/>
    <lineage>
        <taxon>Eukaryota</taxon>
        <taxon>Metazoa</taxon>
        <taxon>Ecdysozoa</taxon>
        <taxon>Arthropoda</taxon>
        <taxon>Hexapoda</taxon>
        <taxon>Insecta</taxon>
        <taxon>Pterygota</taxon>
        <taxon>Neoptera</taxon>
        <taxon>Endopterygota</taxon>
        <taxon>Lepidoptera</taxon>
        <taxon>Glossata</taxon>
        <taxon>Ditrysia</taxon>
        <taxon>Papilionoidea</taxon>
        <taxon>Nymphalidae</taxon>
        <taxon>Satyrinae</taxon>
        <taxon>Satyrini</taxon>
        <taxon>Parargina</taxon>
        <taxon>Pararge</taxon>
    </lineage>
</organism>
<feature type="non-terminal residue" evidence="2">
    <location>
        <position position="1"/>
    </location>
</feature>
<evidence type="ECO:0000313" key="2">
    <source>
        <dbReference type="EMBL" id="JAA89493.1"/>
    </source>
</evidence>
<name>S4PI67_9NEOP</name>